<evidence type="ECO:0000256" key="1">
    <source>
        <dbReference type="ARBA" id="ARBA00022741"/>
    </source>
</evidence>
<dbReference type="SUPFAM" id="SSF90002">
    <property type="entry name" value="Hypothetical protein YjiA, C-terminal domain"/>
    <property type="match status" value="1"/>
</dbReference>
<gene>
    <name evidence="8" type="ORF">TrST_g173</name>
</gene>
<dbReference type="CDD" id="cd03112">
    <property type="entry name" value="CobW-like"/>
    <property type="match status" value="1"/>
</dbReference>
<evidence type="ECO:0000256" key="3">
    <source>
        <dbReference type="ARBA" id="ARBA00023186"/>
    </source>
</evidence>
<dbReference type="GO" id="GO:0016787">
    <property type="term" value="F:hydrolase activity"/>
    <property type="evidence" value="ECO:0007669"/>
    <property type="project" value="UniProtKB-KW"/>
</dbReference>
<organism evidence="8 9">
    <name type="scientific">Triparma strigata</name>
    <dbReference type="NCBI Taxonomy" id="1606541"/>
    <lineage>
        <taxon>Eukaryota</taxon>
        <taxon>Sar</taxon>
        <taxon>Stramenopiles</taxon>
        <taxon>Ochrophyta</taxon>
        <taxon>Bolidophyceae</taxon>
        <taxon>Parmales</taxon>
        <taxon>Triparmaceae</taxon>
        <taxon>Triparma</taxon>
    </lineage>
</organism>
<dbReference type="Gene3D" id="3.30.1220.10">
    <property type="entry name" value="CobW-like, C-terminal domain"/>
    <property type="match status" value="1"/>
</dbReference>
<dbReference type="SUPFAM" id="SSF52540">
    <property type="entry name" value="P-loop containing nucleoside triphosphate hydrolases"/>
    <property type="match status" value="1"/>
</dbReference>
<dbReference type="Pfam" id="PF02492">
    <property type="entry name" value="cobW"/>
    <property type="match status" value="1"/>
</dbReference>
<accession>A0A9W7EUW1</accession>
<feature type="domain" description="CobW/HypB/UreG nucleotide-binding" evidence="6">
    <location>
        <begin position="18"/>
        <end position="201"/>
    </location>
</feature>
<evidence type="ECO:0000259" key="6">
    <source>
        <dbReference type="Pfam" id="PF02492"/>
    </source>
</evidence>
<dbReference type="AlphaFoldDB" id="A0A9W7EUW1"/>
<feature type="domain" description="CobW C-terminal" evidence="7">
    <location>
        <begin position="244"/>
        <end position="330"/>
    </location>
</feature>
<evidence type="ECO:0000256" key="2">
    <source>
        <dbReference type="ARBA" id="ARBA00022801"/>
    </source>
</evidence>
<name>A0A9W7EUW1_9STRA</name>
<evidence type="ECO:0000256" key="5">
    <source>
        <dbReference type="ARBA" id="ARBA00049117"/>
    </source>
</evidence>
<evidence type="ECO:0000313" key="9">
    <source>
        <dbReference type="Proteomes" id="UP001165085"/>
    </source>
</evidence>
<dbReference type="Proteomes" id="UP001165085">
    <property type="component" value="Unassembled WGS sequence"/>
</dbReference>
<evidence type="ECO:0000256" key="4">
    <source>
        <dbReference type="ARBA" id="ARBA00034320"/>
    </source>
</evidence>
<proteinExistence type="inferred from homology"/>
<reference evidence="9" key="1">
    <citation type="journal article" date="2023" name="Commun. Biol.">
        <title>Genome analysis of Parmales, the sister group of diatoms, reveals the evolutionary specialization of diatoms from phago-mixotrophs to photoautotrophs.</title>
        <authorList>
            <person name="Ban H."/>
            <person name="Sato S."/>
            <person name="Yoshikawa S."/>
            <person name="Yamada K."/>
            <person name="Nakamura Y."/>
            <person name="Ichinomiya M."/>
            <person name="Sato N."/>
            <person name="Blanc-Mathieu R."/>
            <person name="Endo H."/>
            <person name="Kuwata A."/>
            <person name="Ogata H."/>
        </authorList>
    </citation>
    <scope>NUCLEOTIDE SEQUENCE [LARGE SCALE GENOMIC DNA]</scope>
    <source>
        <strain evidence="9">NIES 3701</strain>
    </source>
</reference>
<evidence type="ECO:0000313" key="8">
    <source>
        <dbReference type="EMBL" id="GMH92613.1"/>
    </source>
</evidence>
<protein>
    <recommendedName>
        <fullName evidence="10">CobW C-terminal domain-containing protein</fullName>
    </recommendedName>
</protein>
<keyword evidence="3" id="KW-0143">Chaperone</keyword>
<comment type="similarity">
    <text evidence="4">Belongs to the SIMIBI class G3E GTPase family. ZNG1 subfamily.</text>
</comment>
<dbReference type="Gene3D" id="3.40.50.300">
    <property type="entry name" value="P-loop containing nucleotide triphosphate hydrolases"/>
    <property type="match status" value="1"/>
</dbReference>
<dbReference type="OrthoDB" id="258627at2759"/>
<comment type="caution">
    <text evidence="8">The sequence shown here is derived from an EMBL/GenBank/DDBJ whole genome shotgun (WGS) entry which is preliminary data.</text>
</comment>
<dbReference type="InterPro" id="IPR051316">
    <property type="entry name" value="Zinc-reg_GTPase_activator"/>
</dbReference>
<dbReference type="InterPro" id="IPR036627">
    <property type="entry name" value="CobW-likC_sf"/>
</dbReference>
<evidence type="ECO:0000259" key="7">
    <source>
        <dbReference type="Pfam" id="PF07683"/>
    </source>
</evidence>
<dbReference type="Pfam" id="PF07683">
    <property type="entry name" value="CobW_C"/>
    <property type="match status" value="1"/>
</dbReference>
<evidence type="ECO:0008006" key="10">
    <source>
        <dbReference type="Google" id="ProtNLM"/>
    </source>
</evidence>
<dbReference type="GO" id="GO:0000166">
    <property type="term" value="F:nucleotide binding"/>
    <property type="evidence" value="ECO:0007669"/>
    <property type="project" value="UniProtKB-KW"/>
</dbReference>
<sequence>MPRSHRYAFIQGEDRRVPVTIVTGFLGSGKTTLLNHILDDPNHGVRFAVIQNEFDVSIDNKLLTNKVIDELIEVTNCCFRCSIRGGLIKALKRLYRKIKNFDAIIIETNGMSDPAAVAQTFFTEEEINTRFFLDSIITVIDSKNIIPRLDEQKPEGVVNEVVQQIAFADKILVNKTDLVDHKAISDIEARILRINLTAKTIRCCQSQVEPLALVNTKAFTLKNITTRSPGFFHREIKTTHDPSIDSVSLSFPGCLNMNMLKNFVHDLIENLGFDLFRYKGVLNIAGMDFKFVFQGVGFIFNGNYSERWPHGEERKSSFVFVGRNLKGGKLALTDCFLSCICSPVLRFRLGEEVLARTGRDNQKRTFLGRDECHSDDQYHDQHEDPPKQPLHVQLDQEQVEEGWTRGRIIKLWDEGNPYRIELIDEERSNVWGPIDSDLFVKKAQ</sequence>
<dbReference type="PANTHER" id="PTHR13748">
    <property type="entry name" value="COBW-RELATED"/>
    <property type="match status" value="1"/>
</dbReference>
<dbReference type="InterPro" id="IPR027417">
    <property type="entry name" value="P-loop_NTPase"/>
</dbReference>
<dbReference type="GO" id="GO:0005737">
    <property type="term" value="C:cytoplasm"/>
    <property type="evidence" value="ECO:0007669"/>
    <property type="project" value="TreeGrafter"/>
</dbReference>
<dbReference type="InterPro" id="IPR011629">
    <property type="entry name" value="CobW-like_C"/>
</dbReference>
<dbReference type="PANTHER" id="PTHR13748:SF62">
    <property type="entry name" value="COBW DOMAIN-CONTAINING PROTEIN"/>
    <property type="match status" value="1"/>
</dbReference>
<comment type="catalytic activity">
    <reaction evidence="5">
        <text>GTP + H2O = GDP + phosphate + H(+)</text>
        <dbReference type="Rhea" id="RHEA:19669"/>
        <dbReference type="ChEBI" id="CHEBI:15377"/>
        <dbReference type="ChEBI" id="CHEBI:15378"/>
        <dbReference type="ChEBI" id="CHEBI:37565"/>
        <dbReference type="ChEBI" id="CHEBI:43474"/>
        <dbReference type="ChEBI" id="CHEBI:58189"/>
    </reaction>
    <physiologicalReaction direction="left-to-right" evidence="5">
        <dbReference type="Rhea" id="RHEA:19670"/>
    </physiologicalReaction>
</comment>
<dbReference type="EMBL" id="BRXY01000403">
    <property type="protein sequence ID" value="GMH92613.1"/>
    <property type="molecule type" value="Genomic_DNA"/>
</dbReference>
<keyword evidence="1" id="KW-0547">Nucleotide-binding</keyword>
<keyword evidence="2" id="KW-0378">Hydrolase</keyword>
<keyword evidence="9" id="KW-1185">Reference proteome</keyword>
<dbReference type="InterPro" id="IPR003495">
    <property type="entry name" value="CobW/HypB/UreG_nucleotide-bd"/>
</dbReference>